<name>A0ACC3YJ26_COLTU</name>
<keyword evidence="2" id="KW-1185">Reference proteome</keyword>
<evidence type="ECO:0000313" key="1">
    <source>
        <dbReference type="EMBL" id="KAL0931923.1"/>
    </source>
</evidence>
<reference evidence="1 2" key="1">
    <citation type="journal article" date="2020" name="Phytopathology">
        <title>Genome Sequence Resources of Colletotrichum truncatum, C. plurivorum, C. musicola, and C. sojae: Four Species Pathogenic to Soybean (Glycine max).</title>
        <authorList>
            <person name="Rogerio F."/>
            <person name="Boufleur T.R."/>
            <person name="Ciampi-Guillardi M."/>
            <person name="Sukno S.A."/>
            <person name="Thon M.R."/>
            <person name="Massola Junior N.S."/>
            <person name="Baroncelli R."/>
        </authorList>
    </citation>
    <scope>NUCLEOTIDE SEQUENCE [LARGE SCALE GENOMIC DNA]</scope>
    <source>
        <strain evidence="1 2">CMES1059</strain>
    </source>
</reference>
<dbReference type="EMBL" id="VUJX02000009">
    <property type="protein sequence ID" value="KAL0931923.1"/>
    <property type="molecule type" value="Genomic_DNA"/>
</dbReference>
<accession>A0ACC3YJ26</accession>
<sequence>MSRSLVGRALRAKPSVWEQPAGCIAQQQRSFSQTPTHQMLSLPDNQVIFDKTSTPGLAPILEEIQSSIILPFYLPIHQRKRVFSEKMKNSLRSDPVYIEVDGHEHKFSFIDEDSLPASRAITWKALRAMQTAEDWNNFGRLLSGMRTAGRRYSEIDFVKMIRLAGIKGQIYTIIEAARQVRKTGLKLDTSEKVNEILHFVQMRAANSGWEKEKTEQALRWTEMVLEMLEDEKHIPKKNSGVEPSQQMRWPLHKDPQVLGAALHLSAVLAVKHNEGKDVDGKVARYATQIVNRWPVDAGLRQLHPEGAYENRTSGVAYLINSRTQYLAAASPILHGLLLATRVVDQPTAQKLQAIANKLGVEVKKEVENNAYPAERGLATYSTLFESGKSN</sequence>
<evidence type="ECO:0000313" key="2">
    <source>
        <dbReference type="Proteomes" id="UP000805649"/>
    </source>
</evidence>
<comment type="caution">
    <text evidence="1">The sequence shown here is derived from an EMBL/GenBank/DDBJ whole genome shotgun (WGS) entry which is preliminary data.</text>
</comment>
<dbReference type="Proteomes" id="UP000805649">
    <property type="component" value="Unassembled WGS sequence"/>
</dbReference>
<organism evidence="1 2">
    <name type="scientific">Colletotrichum truncatum</name>
    <name type="common">Anthracnose fungus</name>
    <name type="synonym">Colletotrichum capsici</name>
    <dbReference type="NCBI Taxonomy" id="5467"/>
    <lineage>
        <taxon>Eukaryota</taxon>
        <taxon>Fungi</taxon>
        <taxon>Dikarya</taxon>
        <taxon>Ascomycota</taxon>
        <taxon>Pezizomycotina</taxon>
        <taxon>Sordariomycetes</taxon>
        <taxon>Hypocreomycetidae</taxon>
        <taxon>Glomerellales</taxon>
        <taxon>Glomerellaceae</taxon>
        <taxon>Colletotrichum</taxon>
        <taxon>Colletotrichum truncatum species complex</taxon>
    </lineage>
</organism>
<protein>
    <submittedName>
        <fullName evidence="1">Uncharacterized protein</fullName>
    </submittedName>
</protein>
<gene>
    <name evidence="1" type="ORF">CTRU02_212876</name>
</gene>
<proteinExistence type="predicted"/>